<evidence type="ECO:0000256" key="1">
    <source>
        <dbReference type="SAM" id="MobiDB-lite"/>
    </source>
</evidence>
<protein>
    <submittedName>
        <fullName evidence="3">DUF4956 domain-containing protein</fullName>
    </submittedName>
</protein>
<dbReference type="RefSeq" id="WP_134518385.1">
    <property type="nucleotide sequence ID" value="NZ_SOHE01000018.1"/>
</dbReference>
<dbReference type="AlphaFoldDB" id="A0A4R9A8K2"/>
<dbReference type="Pfam" id="PF16316">
    <property type="entry name" value="DUF4956"/>
    <property type="match status" value="1"/>
</dbReference>
<feature type="compositionally biased region" description="Low complexity" evidence="1">
    <location>
        <begin position="193"/>
        <end position="208"/>
    </location>
</feature>
<dbReference type="EMBL" id="SOHE01000018">
    <property type="protein sequence ID" value="TFD53961.1"/>
    <property type="molecule type" value="Genomic_DNA"/>
</dbReference>
<organism evidence="3 4">
    <name type="scientific">Cryobacterium frigoriphilum</name>
    <dbReference type="NCBI Taxonomy" id="1259150"/>
    <lineage>
        <taxon>Bacteria</taxon>
        <taxon>Bacillati</taxon>
        <taxon>Actinomycetota</taxon>
        <taxon>Actinomycetes</taxon>
        <taxon>Micrococcales</taxon>
        <taxon>Microbacteriaceae</taxon>
        <taxon>Cryobacterium</taxon>
    </lineage>
</organism>
<keyword evidence="2" id="KW-0472">Membrane</keyword>
<dbReference type="InterPro" id="IPR032531">
    <property type="entry name" value="DUF4956"/>
</dbReference>
<comment type="caution">
    <text evidence="3">The sequence shown here is derived from an EMBL/GenBank/DDBJ whole genome shotgun (WGS) entry which is preliminary data.</text>
</comment>
<name>A0A4R9A8K2_9MICO</name>
<evidence type="ECO:0000256" key="2">
    <source>
        <dbReference type="SAM" id="Phobius"/>
    </source>
</evidence>
<feature type="transmembrane region" description="Helical" evidence="2">
    <location>
        <begin position="104"/>
        <end position="121"/>
    </location>
</feature>
<dbReference type="Proteomes" id="UP000297447">
    <property type="component" value="Unassembled WGS sequence"/>
</dbReference>
<evidence type="ECO:0000313" key="4">
    <source>
        <dbReference type="Proteomes" id="UP000297447"/>
    </source>
</evidence>
<feature type="transmembrane region" description="Helical" evidence="2">
    <location>
        <begin position="7"/>
        <end position="23"/>
    </location>
</feature>
<reference evidence="3 4" key="1">
    <citation type="submission" date="2019-03" db="EMBL/GenBank/DDBJ databases">
        <title>Genomics of glacier-inhabiting Cryobacterium strains.</title>
        <authorList>
            <person name="Liu Q."/>
            <person name="Xin Y.-H."/>
        </authorList>
    </citation>
    <scope>NUCLEOTIDE SEQUENCE [LARGE SCALE GENOMIC DNA]</scope>
    <source>
        <strain evidence="3 4">Hh14</strain>
    </source>
</reference>
<proteinExistence type="predicted"/>
<feature type="transmembrane region" description="Helical" evidence="2">
    <location>
        <begin position="43"/>
        <end position="69"/>
    </location>
</feature>
<sequence>MLQYAMIAIDLCVISLLTFGLYFPRHRRRDLIAAYLGVNVGVLAVAMVLASSAVGVGLGLGLFGVLSIIRLRSTEIEQHEVAYYFASLALGLLAGLSATATTLNWFAVALMGLIVAVMFVGDHPRLFRQYRQQTVVLERAIADETALQLHLTELLGARVHSAHVTRLDLVNDTTVVDVRYEVRERLARPAAARESAVTEAADAAARPAGRLPEHPLPEHPLPETAVLSRINS</sequence>
<dbReference type="OrthoDB" id="3827267at2"/>
<feature type="compositionally biased region" description="Basic and acidic residues" evidence="1">
    <location>
        <begin position="211"/>
        <end position="221"/>
    </location>
</feature>
<keyword evidence="2" id="KW-0812">Transmembrane</keyword>
<feature type="region of interest" description="Disordered" evidence="1">
    <location>
        <begin position="193"/>
        <end position="232"/>
    </location>
</feature>
<keyword evidence="4" id="KW-1185">Reference proteome</keyword>
<gene>
    <name evidence="3" type="ORF">E3T55_04535</name>
</gene>
<accession>A0A4R9A8K2</accession>
<evidence type="ECO:0000313" key="3">
    <source>
        <dbReference type="EMBL" id="TFD53961.1"/>
    </source>
</evidence>
<keyword evidence="2" id="KW-1133">Transmembrane helix</keyword>
<feature type="transmembrane region" description="Helical" evidence="2">
    <location>
        <begin position="81"/>
        <end position="98"/>
    </location>
</feature>